<dbReference type="GO" id="GO:0043590">
    <property type="term" value="C:bacterial nucleoid"/>
    <property type="evidence" value="ECO:0007669"/>
    <property type="project" value="TreeGrafter"/>
</dbReference>
<dbReference type="InterPro" id="IPR011545">
    <property type="entry name" value="DEAD/DEAH_box_helicase_dom"/>
</dbReference>
<dbReference type="NCBIfam" id="TIGR00614">
    <property type="entry name" value="recQ_fam"/>
    <property type="match status" value="1"/>
</dbReference>
<dbReference type="Pfam" id="PF00270">
    <property type="entry name" value="DEAD"/>
    <property type="match status" value="1"/>
</dbReference>
<dbReference type="PROSITE" id="PS50206">
    <property type="entry name" value="RHODANESE_3"/>
    <property type="match status" value="1"/>
</dbReference>
<dbReference type="GO" id="GO:0006310">
    <property type="term" value="P:DNA recombination"/>
    <property type="evidence" value="ECO:0007669"/>
    <property type="project" value="InterPro"/>
</dbReference>
<dbReference type="OrthoDB" id="9763310at2"/>
<dbReference type="RefSeq" id="WP_029566064.1">
    <property type="nucleotide sequence ID" value="NZ_JNVC02000004.1"/>
</dbReference>
<dbReference type="InterPro" id="IPR027417">
    <property type="entry name" value="P-loop_NTPase"/>
</dbReference>
<dbReference type="STRING" id="246786.GS18_0209750"/>
<dbReference type="CDD" id="cd18794">
    <property type="entry name" value="SF2_C_RecQ"/>
    <property type="match status" value="1"/>
</dbReference>
<accession>A0A084H0H0</accession>
<reference evidence="10 11" key="1">
    <citation type="journal article" date="2005" name="Int. J. Syst. Evol. Microbiol.">
        <title>Bacillus cibi sp. nov., isolated from jeotgal, a traditional Korean fermented seafood.</title>
        <authorList>
            <person name="Yoon J.H."/>
            <person name="Lee C.H."/>
            <person name="Oh T.K."/>
        </authorList>
    </citation>
    <scope>NUCLEOTIDE SEQUENCE [LARGE SCALE GENOMIC DNA]</scope>
    <source>
        <strain evidence="10 11">DSM 16189</strain>
    </source>
</reference>
<dbReference type="GO" id="GO:0016787">
    <property type="term" value="F:hydrolase activity"/>
    <property type="evidence" value="ECO:0007669"/>
    <property type="project" value="UniProtKB-KW"/>
</dbReference>
<dbReference type="Pfam" id="PF00271">
    <property type="entry name" value="Helicase_C"/>
    <property type="match status" value="1"/>
</dbReference>
<protein>
    <recommendedName>
        <fullName evidence="5">ATP-dependent DNA helicase RecQ</fullName>
    </recommendedName>
    <alternativeName>
        <fullName evidence="6">DNA 3'-5' helicase RecQ</fullName>
    </alternativeName>
</protein>
<evidence type="ECO:0000256" key="5">
    <source>
        <dbReference type="ARBA" id="ARBA00044535"/>
    </source>
</evidence>
<dbReference type="PROSITE" id="PS51192">
    <property type="entry name" value="HELICASE_ATP_BIND_1"/>
    <property type="match status" value="1"/>
</dbReference>
<dbReference type="InterPro" id="IPR001650">
    <property type="entry name" value="Helicase_C-like"/>
</dbReference>
<feature type="domain" description="Helicase C-terminal" evidence="9">
    <location>
        <begin position="215"/>
        <end position="365"/>
    </location>
</feature>
<keyword evidence="2" id="KW-0378">Hydrolase</keyword>
<dbReference type="PANTHER" id="PTHR13710">
    <property type="entry name" value="DNA HELICASE RECQ FAMILY MEMBER"/>
    <property type="match status" value="1"/>
</dbReference>
<dbReference type="Pfam" id="PF16124">
    <property type="entry name" value="RecQ_Zn_bind"/>
    <property type="match status" value="1"/>
</dbReference>
<dbReference type="InterPro" id="IPR014001">
    <property type="entry name" value="Helicase_ATP-bd"/>
</dbReference>
<dbReference type="SUPFAM" id="SSF52540">
    <property type="entry name" value="P-loop containing nucleoside triphosphate hydrolases"/>
    <property type="match status" value="1"/>
</dbReference>
<dbReference type="SMART" id="SM00487">
    <property type="entry name" value="DEXDc"/>
    <property type="match status" value="1"/>
</dbReference>
<dbReference type="InterPro" id="IPR004589">
    <property type="entry name" value="DNA_helicase_ATP-dep_RecQ"/>
</dbReference>
<dbReference type="SMART" id="SM00490">
    <property type="entry name" value="HELICc"/>
    <property type="match status" value="1"/>
</dbReference>
<organism evidence="10 11">
    <name type="scientific">Metabacillus indicus</name>
    <name type="common">Bacillus indicus</name>
    <dbReference type="NCBI Taxonomy" id="246786"/>
    <lineage>
        <taxon>Bacteria</taxon>
        <taxon>Bacillati</taxon>
        <taxon>Bacillota</taxon>
        <taxon>Bacilli</taxon>
        <taxon>Bacillales</taxon>
        <taxon>Bacillaceae</taxon>
        <taxon>Metabacillus</taxon>
    </lineage>
</organism>
<dbReference type="CDD" id="cd17920">
    <property type="entry name" value="DEXHc_RecQ"/>
    <property type="match status" value="1"/>
</dbReference>
<evidence type="ECO:0000256" key="2">
    <source>
        <dbReference type="ARBA" id="ARBA00022801"/>
    </source>
</evidence>
<evidence type="ECO:0000256" key="1">
    <source>
        <dbReference type="ARBA" id="ARBA00022741"/>
    </source>
</evidence>
<evidence type="ECO:0000313" key="10">
    <source>
        <dbReference type="EMBL" id="KEZ53082.1"/>
    </source>
</evidence>
<dbReference type="GO" id="GO:0043138">
    <property type="term" value="F:3'-5' DNA helicase activity"/>
    <property type="evidence" value="ECO:0007669"/>
    <property type="project" value="TreeGrafter"/>
</dbReference>
<dbReference type="GO" id="GO:0009378">
    <property type="term" value="F:four-way junction helicase activity"/>
    <property type="evidence" value="ECO:0007669"/>
    <property type="project" value="TreeGrafter"/>
</dbReference>
<sequence>MNVQQALSRYFGYEHFREGQENIVRDVLSGRDVLAMLPTGGGKSLCYQLPGYLLEGTVLIISPLLSLMEDQVQQIRLRGEKRVIGLNGSLPYLERQRALSHLNQYRFIFASPEILQSEAVLSALSAVRISLFAVDEAHCISQWGHDFRPDYSKLGELRERLGNPPCLALTATATKEVLADIEQSLNMKKPIRHVYSVNRSNISIKIEEYSSLEDKLQRVLELVRTLEGPGIIYCASRKWTESISLYLQAEGIKNTAFYHGGMEPEQRTLIQHQFLYGQLDAVCCTNAFGMGVNKANVRYVIHFHFPAQMESYVQEIGRAGRDGLPSAAVALIGKGDRDLPLSMIDSEFCTYSQLHECIYAMSSGMTPEDAFNMAGISEIQGRFILHHLTSFENGIRGSEQKAIDWIFSRIENRRRLKLEKLDGVLHWLSSPECRRKGILAYFGEETFQKQELCCDRCGVSLSFLKQDQSKRRMDDQLPDWETELKAVFGQNE</sequence>
<evidence type="ECO:0000259" key="7">
    <source>
        <dbReference type="PROSITE" id="PS50206"/>
    </source>
</evidence>
<dbReference type="GO" id="GO:0005737">
    <property type="term" value="C:cytoplasm"/>
    <property type="evidence" value="ECO:0007669"/>
    <property type="project" value="TreeGrafter"/>
</dbReference>
<name>A0A084H0H0_METID</name>
<dbReference type="InterPro" id="IPR001763">
    <property type="entry name" value="Rhodanese-like_dom"/>
</dbReference>
<proteinExistence type="predicted"/>
<dbReference type="Gene3D" id="3.40.50.300">
    <property type="entry name" value="P-loop containing nucleotide triphosphate hydrolases"/>
    <property type="match status" value="2"/>
</dbReference>
<dbReference type="GO" id="GO:0006281">
    <property type="term" value="P:DNA repair"/>
    <property type="evidence" value="ECO:0007669"/>
    <property type="project" value="TreeGrafter"/>
</dbReference>
<keyword evidence="1" id="KW-0547">Nucleotide-binding</keyword>
<evidence type="ECO:0000259" key="9">
    <source>
        <dbReference type="PROSITE" id="PS51194"/>
    </source>
</evidence>
<feature type="domain" description="Helicase ATP-binding" evidence="8">
    <location>
        <begin position="24"/>
        <end position="191"/>
    </location>
</feature>
<keyword evidence="4" id="KW-0067">ATP-binding</keyword>
<dbReference type="PANTHER" id="PTHR13710:SF84">
    <property type="entry name" value="ATP-DEPENDENT DNA HELICASE RECS-RELATED"/>
    <property type="match status" value="1"/>
</dbReference>
<dbReference type="InterPro" id="IPR032284">
    <property type="entry name" value="RecQ_Zn-bd"/>
</dbReference>
<dbReference type="GO" id="GO:0003676">
    <property type="term" value="F:nucleic acid binding"/>
    <property type="evidence" value="ECO:0007669"/>
    <property type="project" value="InterPro"/>
</dbReference>
<keyword evidence="11" id="KW-1185">Reference proteome</keyword>
<evidence type="ECO:0000256" key="3">
    <source>
        <dbReference type="ARBA" id="ARBA00022806"/>
    </source>
</evidence>
<dbReference type="GO" id="GO:0005524">
    <property type="term" value="F:ATP binding"/>
    <property type="evidence" value="ECO:0007669"/>
    <property type="project" value="UniProtKB-KW"/>
</dbReference>
<dbReference type="Proteomes" id="UP000028549">
    <property type="component" value="Unassembled WGS sequence"/>
</dbReference>
<comment type="caution">
    <text evidence="10">The sequence shown here is derived from an EMBL/GenBank/DDBJ whole genome shotgun (WGS) entry which is preliminary data.</text>
</comment>
<dbReference type="GO" id="GO:0030894">
    <property type="term" value="C:replisome"/>
    <property type="evidence" value="ECO:0007669"/>
    <property type="project" value="TreeGrafter"/>
</dbReference>
<dbReference type="PROSITE" id="PS51194">
    <property type="entry name" value="HELICASE_CTER"/>
    <property type="match status" value="1"/>
</dbReference>
<keyword evidence="3" id="KW-0347">Helicase</keyword>
<evidence type="ECO:0000256" key="6">
    <source>
        <dbReference type="ARBA" id="ARBA00044550"/>
    </source>
</evidence>
<feature type="domain" description="Rhodanese" evidence="7">
    <location>
        <begin position="211"/>
        <end position="264"/>
    </location>
</feature>
<dbReference type="EMBL" id="JNVC02000004">
    <property type="protein sequence ID" value="KEZ53082.1"/>
    <property type="molecule type" value="Genomic_DNA"/>
</dbReference>
<dbReference type="FunFam" id="3.40.50.300:FF:001363">
    <property type="entry name" value="ATP-dependent DNA helicase RecQ"/>
    <property type="match status" value="1"/>
</dbReference>
<evidence type="ECO:0000313" key="11">
    <source>
        <dbReference type="Proteomes" id="UP000028549"/>
    </source>
</evidence>
<evidence type="ECO:0000256" key="4">
    <source>
        <dbReference type="ARBA" id="ARBA00022840"/>
    </source>
</evidence>
<gene>
    <name evidence="10" type="ORF">GS18_0209750</name>
</gene>
<evidence type="ECO:0000259" key="8">
    <source>
        <dbReference type="PROSITE" id="PS51192"/>
    </source>
</evidence>
<dbReference type="AlphaFoldDB" id="A0A084H0H0"/>